<evidence type="ECO:0000256" key="4">
    <source>
        <dbReference type="SAM" id="MobiDB-lite"/>
    </source>
</evidence>
<feature type="region of interest" description="Disordered" evidence="4">
    <location>
        <begin position="382"/>
        <end position="411"/>
    </location>
</feature>
<dbReference type="InterPro" id="IPR001841">
    <property type="entry name" value="Znf_RING"/>
</dbReference>
<keyword evidence="6" id="KW-1185">Reference proteome</keyword>
<evidence type="ECO:0000256" key="2">
    <source>
        <dbReference type="ARBA" id="ARBA00022833"/>
    </source>
</evidence>
<accession>A0A0R3S3J8</accession>
<feature type="compositionally biased region" description="Polar residues" evidence="4">
    <location>
        <begin position="382"/>
        <end position="392"/>
    </location>
</feature>
<feature type="region of interest" description="Disordered" evidence="4">
    <location>
        <begin position="664"/>
        <end position="685"/>
    </location>
</feature>
<reference evidence="7" key="1">
    <citation type="submission" date="2017-02" db="UniProtKB">
        <authorList>
            <consortium name="WormBaseParasite"/>
        </authorList>
    </citation>
    <scope>IDENTIFICATION</scope>
</reference>
<dbReference type="GO" id="GO:0008270">
    <property type="term" value="F:zinc ion binding"/>
    <property type="evidence" value="ECO:0007669"/>
    <property type="project" value="UniProtKB-KW"/>
</dbReference>
<evidence type="ECO:0000256" key="3">
    <source>
        <dbReference type="PROSITE-ProRule" id="PRU00175"/>
    </source>
</evidence>
<feature type="compositionally biased region" description="Pro residues" evidence="4">
    <location>
        <begin position="819"/>
        <end position="829"/>
    </location>
</feature>
<dbReference type="GO" id="GO:0043022">
    <property type="term" value="F:ribosome binding"/>
    <property type="evidence" value="ECO:0007669"/>
    <property type="project" value="TreeGrafter"/>
</dbReference>
<dbReference type="PROSITE" id="PS00028">
    <property type="entry name" value="ZINC_FINGER_C2H2_1"/>
    <property type="match status" value="1"/>
</dbReference>
<keyword evidence="1 3" id="KW-0863">Zinc-finger</keyword>
<feature type="compositionally biased region" description="Polar residues" evidence="4">
    <location>
        <begin position="453"/>
        <end position="465"/>
    </location>
</feature>
<dbReference type="WBParaSite" id="EEL_0000934101-mRNA-1">
    <property type="protein sequence ID" value="EEL_0000934101-mRNA-1"/>
    <property type="gene ID" value="EEL_0000934101"/>
</dbReference>
<feature type="region of interest" description="Disordered" evidence="4">
    <location>
        <begin position="814"/>
        <end position="867"/>
    </location>
</feature>
<feature type="domain" description="RING-type" evidence="5">
    <location>
        <begin position="103"/>
        <end position="143"/>
    </location>
</feature>
<dbReference type="SMART" id="SM00355">
    <property type="entry name" value="ZnF_C2H2"/>
    <property type="match status" value="4"/>
</dbReference>
<dbReference type="InterPro" id="IPR013087">
    <property type="entry name" value="Znf_C2H2_type"/>
</dbReference>
<name>A0A0R3S3J8_9BILA</name>
<feature type="compositionally biased region" description="Polar residues" evidence="4">
    <location>
        <begin position="474"/>
        <end position="495"/>
    </location>
</feature>
<dbReference type="Proteomes" id="UP000050640">
    <property type="component" value="Unplaced"/>
</dbReference>
<dbReference type="GO" id="GO:0072344">
    <property type="term" value="P:rescue of stalled ribosome"/>
    <property type="evidence" value="ECO:0007669"/>
    <property type="project" value="InterPro"/>
</dbReference>
<feature type="compositionally biased region" description="Low complexity" evidence="4">
    <location>
        <begin position="608"/>
        <end position="618"/>
    </location>
</feature>
<dbReference type="STRING" id="1147741.A0A0R3S3J8"/>
<dbReference type="PANTHER" id="PTHR22938:SF0">
    <property type="entry name" value="E3 UBIQUITIN-PROTEIN LIGASE ZNF598"/>
    <property type="match status" value="1"/>
</dbReference>
<keyword evidence="1 3" id="KW-0479">Metal-binding</keyword>
<sequence>MPQSRVVAKRSSCTVNHQASDNEYTRQQPTNSSRRDMARNFGRGGGRIQQPYQRDGPNNGFKNTSNGRDEHGVKPRKHTISSSKCENRSDHGGIKFRGEVSECDICCRQSDVFAIGPCLHPICIECGIRLRILCKNETCPKCRAIIDVLYIVPFPGDWSDYQIPLQYTEHKDAAKHKVKLADDYVASCYDSYLSHQCLICEKKGEKRIFETFARLNQHVYMVHRFEFCDICVENLNLFTHERKFYSQSNLKRHLEQGDSDDKSFKGHPKCLFCEKRFLDEEFRYKHLRKEHFFCQICDTEGRSNYFFPEHKDLLNHYRAKHVICEEGECLRLGIAFRTDTELKLHKSRDHAAGPQVLTLDFHFSDRNIAGPSRGGRVVQSARSTFSSKQNIPKTGLVPHKQPLRENKPVSNNVSIVSSTAEEPNGSSFPYCLPQFTLQGSDFPRLGKSVRNPEASNSVPSSQGNKSVAKPQEVTAENTARTVSNSSEPNTVSSKSWFIDDDEQFPPHQPHPSTLNKQQSQNRNAENPIKDKIEIEGSSGTSVIESSWSKAMKKPMSLSNVASALASSDFPSLPASAVAKPVKDLLPGSVWAKKSRSIMLAPSRQLNLSSSFSSTCNNSRKSKQLPVPDLWPQKSISEKSEDREDPSALGSLSKMTLEDMIIVKNASNKKKESKKNKDKQQHNFVRKLDHQLSEGKKRKMEDKTADEFVDPFPSLSSHIHQEHKTEEACVTKPSFNLSELLSSTFSTLNNVTTKNESMPEEMTAESSVNQATIDVSSVETFLELDEGLDRKVSRKQSEITGKHLPLGIGLPPGLSSMNLAPPPGFGPPPGFDNTVCPEMQISTKNSVKSSDRNIDLNQPKSAKHSDKE</sequence>
<dbReference type="PANTHER" id="PTHR22938">
    <property type="entry name" value="ZINC FINGER PROTEIN 598"/>
    <property type="match status" value="1"/>
</dbReference>
<evidence type="ECO:0000256" key="1">
    <source>
        <dbReference type="ARBA" id="ARBA00022771"/>
    </source>
</evidence>
<organism evidence="6 7">
    <name type="scientific">Elaeophora elaphi</name>
    <dbReference type="NCBI Taxonomy" id="1147741"/>
    <lineage>
        <taxon>Eukaryota</taxon>
        <taxon>Metazoa</taxon>
        <taxon>Ecdysozoa</taxon>
        <taxon>Nematoda</taxon>
        <taxon>Chromadorea</taxon>
        <taxon>Rhabditida</taxon>
        <taxon>Spirurina</taxon>
        <taxon>Spiruromorpha</taxon>
        <taxon>Filarioidea</taxon>
        <taxon>Onchocercidae</taxon>
        <taxon>Elaeophora</taxon>
    </lineage>
</organism>
<dbReference type="InterPro" id="IPR044288">
    <property type="entry name" value="ZNF598/HEL2"/>
</dbReference>
<evidence type="ECO:0000313" key="7">
    <source>
        <dbReference type="WBParaSite" id="EEL_0000934101-mRNA-1"/>
    </source>
</evidence>
<feature type="compositionally biased region" description="Basic and acidic residues" evidence="4">
    <location>
        <begin position="635"/>
        <end position="645"/>
    </location>
</feature>
<feature type="compositionally biased region" description="Polar residues" evidence="4">
    <location>
        <begin position="11"/>
        <end position="32"/>
    </location>
</feature>
<feature type="region of interest" description="Disordered" evidence="4">
    <location>
        <begin position="1"/>
        <end position="89"/>
    </location>
</feature>
<keyword evidence="2" id="KW-0862">Zinc</keyword>
<feature type="compositionally biased region" description="Polar residues" evidence="4">
    <location>
        <begin position="510"/>
        <end position="524"/>
    </location>
</feature>
<dbReference type="PROSITE" id="PS50089">
    <property type="entry name" value="ZF_RING_2"/>
    <property type="match status" value="1"/>
</dbReference>
<evidence type="ECO:0000313" key="6">
    <source>
        <dbReference type="Proteomes" id="UP000050640"/>
    </source>
</evidence>
<feature type="compositionally biased region" description="Basic residues" evidence="4">
    <location>
        <begin position="666"/>
        <end position="676"/>
    </location>
</feature>
<dbReference type="AlphaFoldDB" id="A0A0R3S3J8"/>
<dbReference type="GO" id="GO:0016567">
    <property type="term" value="P:protein ubiquitination"/>
    <property type="evidence" value="ECO:0007669"/>
    <property type="project" value="TreeGrafter"/>
</dbReference>
<evidence type="ECO:0000259" key="5">
    <source>
        <dbReference type="PROSITE" id="PS50089"/>
    </source>
</evidence>
<proteinExistence type="predicted"/>
<dbReference type="Pfam" id="PF25447">
    <property type="entry name" value="RING_ZNF598"/>
    <property type="match status" value="1"/>
</dbReference>
<dbReference type="SUPFAM" id="SSF57850">
    <property type="entry name" value="RING/U-box"/>
    <property type="match status" value="1"/>
</dbReference>
<feature type="region of interest" description="Disordered" evidence="4">
    <location>
        <begin position="442"/>
        <end position="540"/>
    </location>
</feature>
<dbReference type="GO" id="GO:0061630">
    <property type="term" value="F:ubiquitin protein ligase activity"/>
    <property type="evidence" value="ECO:0007669"/>
    <property type="project" value="InterPro"/>
</dbReference>
<protein>
    <submittedName>
        <fullName evidence="7">RING-type E3 ubiquitin transferase</fullName>
    </submittedName>
</protein>
<feature type="region of interest" description="Disordered" evidence="4">
    <location>
        <begin position="608"/>
        <end position="650"/>
    </location>
</feature>